<dbReference type="GO" id="GO:0006412">
    <property type="term" value="P:translation"/>
    <property type="evidence" value="ECO:0007669"/>
    <property type="project" value="InterPro"/>
</dbReference>
<dbReference type="Proteomes" id="UP000005222">
    <property type="component" value="Chromosome B"/>
</dbReference>
<reference evidence="6" key="1">
    <citation type="submission" date="2011-10" db="EMBL/GenBank/DDBJ databases">
        <authorList>
            <person name="Genoscope - CEA"/>
        </authorList>
    </citation>
    <scope>NUCLEOTIDE SEQUENCE</scope>
    <source>
        <strain evidence="6">CBS 7064</strain>
    </source>
</reference>
<evidence type="ECO:0000313" key="5">
    <source>
        <dbReference type="EMBL" id="CCE72936.1"/>
    </source>
</evidence>
<dbReference type="InterPro" id="IPR036935">
    <property type="entry name" value="Ribosomal_bL9_N_sf"/>
</dbReference>
<name>G8YU96_PICSO</name>
<evidence type="ECO:0000256" key="1">
    <source>
        <dbReference type="ARBA" id="ARBA00010605"/>
    </source>
</evidence>
<sequence length="238" mass="26432">MFSKIAKIRGVNFPRCNIASPSRLKHASSKKIQVQLLKDFPNVGVRGELVYVKPAFMRTYLHMGNGACYITEEQGPRIPVVEKPRKVINEEEVEVKEEEVPETKPVTQEESNAMSLDELSNLFQTMKKSRGRKSVTSSTNAQVVSDSAESGYLASELAELLPEIYIIKLSETTPVPIRKESLSKSIYEISGIQVAVNHINIFKSDGSAINEIPSTGDYSLSINTPADRGVVRKHIKVQ</sequence>
<dbReference type="OMA" id="GNKACYI"/>
<keyword evidence="2" id="KW-0689">Ribosomal protein</keyword>
<organism evidence="6 7">
    <name type="scientific">Pichia sorbitophila (strain ATCC MYA-4447 / BCRC 22081 / CBS 7064 / NBRC 10061 / NRRL Y-12695)</name>
    <name type="common">Hybrid yeast</name>
    <dbReference type="NCBI Taxonomy" id="559304"/>
    <lineage>
        <taxon>Eukaryota</taxon>
        <taxon>Fungi</taxon>
        <taxon>Dikarya</taxon>
        <taxon>Ascomycota</taxon>
        <taxon>Saccharomycotina</taxon>
        <taxon>Pichiomycetes</taxon>
        <taxon>Debaryomycetaceae</taxon>
        <taxon>Millerozyma</taxon>
    </lineage>
</organism>
<gene>
    <name evidence="6" type="primary">Piso0_000542</name>
    <name evidence="5" type="ORF">GNLVRS01_PISO0A11638g</name>
    <name evidence="6" type="ORF">GNLVRS01_PISO0B11705g</name>
</gene>
<evidence type="ECO:0000256" key="3">
    <source>
        <dbReference type="ARBA" id="ARBA00023274"/>
    </source>
</evidence>
<dbReference type="EMBL" id="FO082058">
    <property type="protein sequence ID" value="CCE73497.1"/>
    <property type="molecule type" value="Genomic_DNA"/>
</dbReference>
<dbReference type="AlphaFoldDB" id="G8YU96"/>
<keyword evidence="3" id="KW-0687">Ribonucleoprotein</keyword>
<protein>
    <submittedName>
        <fullName evidence="6">Piso0_000542 protein</fullName>
    </submittedName>
</protein>
<dbReference type="Pfam" id="PF01281">
    <property type="entry name" value="Ribosomal_L9_N"/>
    <property type="match status" value="1"/>
</dbReference>
<evidence type="ECO:0000313" key="7">
    <source>
        <dbReference type="Proteomes" id="UP000005222"/>
    </source>
</evidence>
<reference evidence="7" key="2">
    <citation type="journal article" date="2012" name="G3 (Bethesda)">
        <title>Pichia sorbitophila, an interspecies yeast hybrid reveals early steps of genome resolution following polyploidization.</title>
        <authorList>
            <person name="Leh Louis V."/>
            <person name="Despons L."/>
            <person name="Friedrich A."/>
            <person name="Martin T."/>
            <person name="Durrens P."/>
            <person name="Casaregola S."/>
            <person name="Neuveglise C."/>
            <person name="Fairhead C."/>
            <person name="Marck C."/>
            <person name="Cruz J.A."/>
            <person name="Straub M.L."/>
            <person name="Kugler V."/>
            <person name="Sacerdot C."/>
            <person name="Uzunov Z."/>
            <person name="Thierry A."/>
            <person name="Weiss S."/>
            <person name="Bleykasten C."/>
            <person name="De Montigny J."/>
            <person name="Jacques N."/>
            <person name="Jung P."/>
            <person name="Lemaire M."/>
            <person name="Mallet S."/>
            <person name="Morel G."/>
            <person name="Richard G.F."/>
            <person name="Sarkar A."/>
            <person name="Savel G."/>
            <person name="Schacherer J."/>
            <person name="Seret M.L."/>
            <person name="Talla E."/>
            <person name="Samson G."/>
            <person name="Jubin C."/>
            <person name="Poulain J."/>
            <person name="Vacherie B."/>
            <person name="Barbe V."/>
            <person name="Pelletier E."/>
            <person name="Sherman D.J."/>
            <person name="Westhof E."/>
            <person name="Weissenbach J."/>
            <person name="Baret P.V."/>
            <person name="Wincker P."/>
            <person name="Gaillardin C."/>
            <person name="Dujon B."/>
            <person name="Souciet J.L."/>
        </authorList>
    </citation>
    <scope>NUCLEOTIDE SEQUENCE [LARGE SCALE GENOMIC DNA]</scope>
    <source>
        <strain evidence="7">ATCC MYA-4447 / BCRC 22081 / CBS 7064 / NBRC 10061 / NRRL Y-12695</strain>
    </source>
</reference>
<keyword evidence="7" id="KW-1185">Reference proteome</keyword>
<dbReference type="InterPro" id="IPR020070">
    <property type="entry name" value="Ribosomal_bL9_N"/>
</dbReference>
<dbReference type="EMBL" id="FO082059">
    <property type="protein sequence ID" value="CCE72936.1"/>
    <property type="molecule type" value="Genomic_DNA"/>
</dbReference>
<dbReference type="InParanoid" id="G8YU96"/>
<dbReference type="InterPro" id="IPR009027">
    <property type="entry name" value="Ribosomal_bL9/RNase_H1_N"/>
</dbReference>
<dbReference type="Gene3D" id="3.40.5.10">
    <property type="entry name" value="Ribosomal protein L9, N-terminal domain"/>
    <property type="match status" value="1"/>
</dbReference>
<dbReference type="SUPFAM" id="SSF55658">
    <property type="entry name" value="L9 N-domain-like"/>
    <property type="match status" value="1"/>
</dbReference>
<accession>G8YU96</accession>
<dbReference type="OrthoDB" id="5555409at2759"/>
<dbReference type="eggNOG" id="ENOG502SF3K">
    <property type="taxonomic scope" value="Eukaryota"/>
</dbReference>
<dbReference type="GO" id="GO:0003735">
    <property type="term" value="F:structural constituent of ribosome"/>
    <property type="evidence" value="ECO:0007669"/>
    <property type="project" value="InterPro"/>
</dbReference>
<dbReference type="STRING" id="559304.G8YU96"/>
<evidence type="ECO:0000313" key="6">
    <source>
        <dbReference type="EMBL" id="CCE73497.1"/>
    </source>
</evidence>
<dbReference type="GO" id="GO:1990904">
    <property type="term" value="C:ribonucleoprotein complex"/>
    <property type="evidence" value="ECO:0007669"/>
    <property type="project" value="UniProtKB-KW"/>
</dbReference>
<dbReference type="GO" id="GO:0005840">
    <property type="term" value="C:ribosome"/>
    <property type="evidence" value="ECO:0007669"/>
    <property type="project" value="UniProtKB-KW"/>
</dbReference>
<comment type="similarity">
    <text evidence="1">Belongs to the bacterial ribosomal protein bL9 family.</text>
</comment>
<dbReference type="InterPro" id="IPR000244">
    <property type="entry name" value="Ribosomal_bL9"/>
</dbReference>
<dbReference type="Proteomes" id="UP000005222">
    <property type="component" value="Chromosome A"/>
</dbReference>
<dbReference type="PANTHER" id="PTHR21368">
    <property type="entry name" value="50S RIBOSOMAL PROTEIN L9"/>
    <property type="match status" value="1"/>
</dbReference>
<feature type="domain" description="Ribosomal protein L9" evidence="4">
    <location>
        <begin position="32"/>
        <end position="73"/>
    </location>
</feature>
<evidence type="ECO:0000259" key="4">
    <source>
        <dbReference type="Pfam" id="PF01281"/>
    </source>
</evidence>
<dbReference type="HOGENOM" id="CLU_076668_0_0_1"/>
<evidence type="ECO:0000256" key="2">
    <source>
        <dbReference type="ARBA" id="ARBA00022980"/>
    </source>
</evidence>
<proteinExistence type="inferred from homology"/>